<evidence type="ECO:0000256" key="1">
    <source>
        <dbReference type="ARBA" id="ARBA00004477"/>
    </source>
</evidence>
<accession>A0ABD3NHR5</accession>
<evidence type="ECO:0000256" key="2">
    <source>
        <dbReference type="ARBA" id="ARBA00004922"/>
    </source>
</evidence>
<dbReference type="EMBL" id="JALLPJ020001264">
    <property type="protein sequence ID" value="KAL3772590.1"/>
    <property type="molecule type" value="Genomic_DNA"/>
</dbReference>
<dbReference type="GO" id="GO:0005789">
    <property type="term" value="C:endoplasmic reticulum membrane"/>
    <property type="evidence" value="ECO:0007669"/>
    <property type="project" value="UniProtKB-SubCell"/>
</dbReference>
<keyword evidence="15" id="KW-1185">Reference proteome</keyword>
<sequence>MKPAALLLLSTSLLALLACPHSKVEESFNLQATHDLFYHGVGPALKSVHDSTENTCSAGADNDRSCGADYLPYDHIKFPGVVPRTFFGALILAYLAKLIAFIIPDQILNLASRPMLVQFLIRLELLLLNWMACIRLARAVDCYFHELSKSSQKQKKNASTIQSTTGSYFLLITAAQFHIPFYSSRLLPNTFALLLVINAYADWFRGCYRRTAMYLVFTAGIFRCDMLLLLFTVGLCMLIQRRLMIIQALGVGIATGIAGLILTVPLDSLLWGRLIWPEFEVWWFNTVDNRSSEWGEMVWHWYFSRALPKGLMATTFLIPLAFVRLPEFLDKLRLTKNSADNKQQQSFFDWSLCSFFAPVFAFVVFYSFLPHKEIRFIFPAIPMFNVCAAYGMSRLHRVAFPCAVSHNKTSLVSRVMFICGLATIVLTLVASSIFLSLSRKNYPGGQALLLLRSHLIDTVSNRTKWNEVRVHVDVAAAMTGVSLFGQRHASIRQLDNNGYDGPFAIDKSGYEEKNKAGEAQMHSFTHLLTERAQVDGYHLIDTVKGNPRLNIKGFQIEIDDAIFIHERDNWSQ</sequence>
<dbReference type="PANTHER" id="PTHR22760:SF1">
    <property type="entry name" value="DOL-P-MAN:MAN(7)GLCNAC(2)-PP-DOL ALPHA-1,6-MANNOSYLTRANSFERASE"/>
    <property type="match status" value="1"/>
</dbReference>
<feature type="transmembrane region" description="Helical" evidence="12">
    <location>
        <begin position="414"/>
        <end position="437"/>
    </location>
</feature>
<evidence type="ECO:0000256" key="8">
    <source>
        <dbReference type="ARBA" id="ARBA00022989"/>
    </source>
</evidence>
<keyword evidence="8 12" id="KW-1133">Transmembrane helix</keyword>
<feature type="transmembrane region" description="Helical" evidence="12">
    <location>
        <begin position="186"/>
        <end position="206"/>
    </location>
</feature>
<evidence type="ECO:0000256" key="3">
    <source>
        <dbReference type="ARBA" id="ARBA00007063"/>
    </source>
</evidence>
<comment type="similarity">
    <text evidence="3 12">Belongs to the glycosyltransferase 22 family.</text>
</comment>
<feature type="transmembrane region" description="Helical" evidence="12">
    <location>
        <begin position="347"/>
        <end position="368"/>
    </location>
</feature>
<dbReference type="Proteomes" id="UP001530400">
    <property type="component" value="Unassembled WGS sequence"/>
</dbReference>
<dbReference type="InterPro" id="IPR005599">
    <property type="entry name" value="GPI_mannosylTrfase"/>
</dbReference>
<comment type="catalytic activity">
    <reaction evidence="11">
        <text>an alpha-D-Man-(1-&gt;2)-alpha-D-Man-(1-&gt;2)-alpha-D-Man-(1-&gt;3)-[alpha-D-Man-(1-&gt;2)-alpha-D-Man-(1-&gt;3)-alpha-D-Man-(1-&gt;6)]-beta-D-Man-(1-&gt;4)-beta-D-GlcNAc-(1-&gt;4)-alpha-D-GlcNAc-diphospho-di-trans,poly-cis-dolichol + a di-trans,poly-cis-dolichyl beta-D-mannosyl phosphate = an alpha-D-Man-(1-&gt;2)-alpha-D-Man-(1-&gt;2)-alpha-D-Man-(1-&gt;3)-[alpha-D-Man-(1-&gt;2)-alpha-D-Man-(1-&gt;3)-[alpha-D-Man-(1-&gt;6)]-alpha-D-Man-(1-&gt;6)]-beta-D-Man-(1-&gt;4)-beta-D-GlcNAc-(1-&gt;4)-alpha-D-GlcNAc-diphospho-di-trans,poly-cis-dolichol + a di-trans,poly-cis-dolichyl phosphate + H(+)</text>
        <dbReference type="Rhea" id="RHEA:29535"/>
        <dbReference type="Rhea" id="RHEA-COMP:19498"/>
        <dbReference type="Rhea" id="RHEA-COMP:19501"/>
        <dbReference type="Rhea" id="RHEA-COMP:19518"/>
        <dbReference type="Rhea" id="RHEA-COMP:19519"/>
        <dbReference type="ChEBI" id="CHEBI:15378"/>
        <dbReference type="ChEBI" id="CHEBI:57683"/>
        <dbReference type="ChEBI" id="CHEBI:58211"/>
        <dbReference type="ChEBI" id="CHEBI:132517"/>
        <dbReference type="ChEBI" id="CHEBI:132519"/>
        <dbReference type="EC" id="2.4.1.260"/>
    </reaction>
    <physiologicalReaction direction="left-to-right" evidence="11">
        <dbReference type="Rhea" id="RHEA:29536"/>
    </physiologicalReaction>
</comment>
<evidence type="ECO:0000313" key="14">
    <source>
        <dbReference type="EMBL" id="KAL3772590.1"/>
    </source>
</evidence>
<keyword evidence="9 12" id="KW-0472">Membrane</keyword>
<evidence type="ECO:0000256" key="4">
    <source>
        <dbReference type="ARBA" id="ARBA00022676"/>
    </source>
</evidence>
<evidence type="ECO:0000256" key="7">
    <source>
        <dbReference type="ARBA" id="ARBA00022824"/>
    </source>
</evidence>
<name>A0ABD3NHR5_9STRA</name>
<evidence type="ECO:0000256" key="11">
    <source>
        <dbReference type="ARBA" id="ARBA00048899"/>
    </source>
</evidence>
<reference evidence="14 15" key="1">
    <citation type="submission" date="2024-10" db="EMBL/GenBank/DDBJ databases">
        <title>Updated reference genomes for cyclostephanoid diatoms.</title>
        <authorList>
            <person name="Roberts W.R."/>
            <person name="Alverson A.J."/>
        </authorList>
    </citation>
    <scope>NUCLEOTIDE SEQUENCE [LARGE SCALE GENOMIC DNA]</scope>
    <source>
        <strain evidence="14 15">AJA010-31</strain>
    </source>
</reference>
<evidence type="ECO:0000256" key="5">
    <source>
        <dbReference type="ARBA" id="ARBA00022679"/>
    </source>
</evidence>
<comment type="function">
    <text evidence="10">Mannosyltransferase that operates in the biosynthetic pathway of dolichol-linked oligosaccharides, the glycan precursors employed in protein asparagine (N)-glycosylation. The assembly of dolichol-linked oligosaccharides begins on the cytosolic side of the endoplasmic reticulum membrane and finishes in its lumen. The sequential addition of sugars to dolichol pyrophosphate produces dolichol-linked oligosaccharides containing fourteen sugars, including two GlcNAcs, nine mannoses and three glucoses. Once assembled, the oligosaccharide is transferred from the lipid to nascent proteins by oligosaccharyltransferases. In the lumen of the endoplasmic reticulum, adds the eighth mannose residue in an alpha-1,6 linkage onto Man(7)GlcNAc(2)-PP-dolichol to produce Man(8)GlcNAc(2)-PP-dolichol.</text>
</comment>
<feature type="transmembrane region" description="Helical" evidence="12">
    <location>
        <begin position="245"/>
        <end position="266"/>
    </location>
</feature>
<keyword evidence="13" id="KW-0732">Signal</keyword>
<keyword evidence="4 12" id="KW-0328">Glycosyltransferase</keyword>
<gene>
    <name evidence="14" type="ORF">ACHAWO_003645</name>
</gene>
<dbReference type="GO" id="GO:0052917">
    <property type="term" value="F:dol-P-Man:Man(7)GlcNAc(2)-PP-Dol alpha-1,6-mannosyltransferase activity"/>
    <property type="evidence" value="ECO:0007669"/>
    <property type="project" value="UniProtKB-EC"/>
</dbReference>
<evidence type="ECO:0000256" key="10">
    <source>
        <dbReference type="ARBA" id="ARBA00044721"/>
    </source>
</evidence>
<organism evidence="14 15">
    <name type="scientific">Cyclotella atomus</name>
    <dbReference type="NCBI Taxonomy" id="382360"/>
    <lineage>
        <taxon>Eukaryota</taxon>
        <taxon>Sar</taxon>
        <taxon>Stramenopiles</taxon>
        <taxon>Ochrophyta</taxon>
        <taxon>Bacillariophyta</taxon>
        <taxon>Coscinodiscophyceae</taxon>
        <taxon>Thalassiosirophycidae</taxon>
        <taxon>Stephanodiscales</taxon>
        <taxon>Stephanodiscaceae</taxon>
        <taxon>Cyclotella</taxon>
    </lineage>
</organism>
<protein>
    <recommendedName>
        <fullName evidence="12">Mannosyltransferase</fullName>
        <ecNumber evidence="12">2.4.1.-</ecNumber>
    </recommendedName>
</protein>
<comment type="caution">
    <text evidence="14">The sequence shown here is derived from an EMBL/GenBank/DDBJ whole genome shotgun (WGS) entry which is preliminary data.</text>
</comment>
<evidence type="ECO:0000256" key="12">
    <source>
        <dbReference type="RuleBase" id="RU363075"/>
    </source>
</evidence>
<feature type="transmembrane region" description="Helical" evidence="12">
    <location>
        <begin position="374"/>
        <end position="393"/>
    </location>
</feature>
<proteinExistence type="inferred from homology"/>
<evidence type="ECO:0000256" key="13">
    <source>
        <dbReference type="SAM" id="SignalP"/>
    </source>
</evidence>
<dbReference type="PROSITE" id="PS51257">
    <property type="entry name" value="PROKAR_LIPOPROTEIN"/>
    <property type="match status" value="1"/>
</dbReference>
<comment type="subcellular location">
    <subcellularLocation>
        <location evidence="1 12">Endoplasmic reticulum membrane</location>
        <topology evidence="1 12">Multi-pass membrane protein</topology>
    </subcellularLocation>
</comment>
<dbReference type="AlphaFoldDB" id="A0ABD3NHR5"/>
<dbReference type="PANTHER" id="PTHR22760">
    <property type="entry name" value="GLYCOSYLTRANSFERASE"/>
    <property type="match status" value="1"/>
</dbReference>
<feature type="transmembrane region" description="Helical" evidence="12">
    <location>
        <begin position="212"/>
        <end position="238"/>
    </location>
</feature>
<feature type="signal peptide" evidence="13">
    <location>
        <begin position="1"/>
        <end position="18"/>
    </location>
</feature>
<comment type="pathway">
    <text evidence="2">Protein modification; protein glycosylation.</text>
</comment>
<feature type="transmembrane region" description="Helical" evidence="12">
    <location>
        <begin position="81"/>
        <end position="103"/>
    </location>
</feature>
<feature type="chain" id="PRO_5044785406" description="Mannosyltransferase" evidence="13">
    <location>
        <begin position="19"/>
        <end position="572"/>
    </location>
</feature>
<keyword evidence="6 12" id="KW-0812">Transmembrane</keyword>
<evidence type="ECO:0000256" key="6">
    <source>
        <dbReference type="ARBA" id="ARBA00022692"/>
    </source>
</evidence>
<dbReference type="EC" id="2.4.1.-" evidence="12"/>
<evidence type="ECO:0000313" key="15">
    <source>
        <dbReference type="Proteomes" id="UP001530400"/>
    </source>
</evidence>
<evidence type="ECO:0000256" key="9">
    <source>
        <dbReference type="ARBA" id="ARBA00023136"/>
    </source>
</evidence>
<keyword evidence="5" id="KW-0808">Transferase</keyword>
<keyword evidence="7 12" id="KW-0256">Endoplasmic reticulum</keyword>
<dbReference type="Pfam" id="PF03901">
    <property type="entry name" value="Glyco_transf_22"/>
    <property type="match status" value="1"/>
</dbReference>